<gene>
    <name evidence="9" type="ORF">AWE51_00355</name>
</gene>
<dbReference type="STRING" id="1642818.AWE51_00355"/>
<comment type="subcellular location">
    <subcellularLocation>
        <location evidence="1">Cell membrane</location>
        <topology evidence="1">Multi-pass membrane protein</topology>
    </subcellularLocation>
</comment>
<organism evidence="9 10">
    <name type="scientific">Aquimarina aggregata</name>
    <dbReference type="NCBI Taxonomy" id="1642818"/>
    <lineage>
        <taxon>Bacteria</taxon>
        <taxon>Pseudomonadati</taxon>
        <taxon>Bacteroidota</taxon>
        <taxon>Flavobacteriia</taxon>
        <taxon>Flavobacteriales</taxon>
        <taxon>Flavobacteriaceae</taxon>
        <taxon>Aquimarina</taxon>
    </lineage>
</organism>
<proteinExistence type="inferred from homology"/>
<dbReference type="InterPro" id="IPR002549">
    <property type="entry name" value="AI-2E-like"/>
</dbReference>
<keyword evidence="6 8" id="KW-1133">Transmembrane helix</keyword>
<feature type="transmembrane region" description="Helical" evidence="8">
    <location>
        <begin position="315"/>
        <end position="338"/>
    </location>
</feature>
<feature type="transmembrane region" description="Helical" evidence="8">
    <location>
        <begin position="150"/>
        <end position="172"/>
    </location>
</feature>
<name>A0A163BZW0_9FLAO</name>
<evidence type="ECO:0000313" key="9">
    <source>
        <dbReference type="EMBL" id="KZS41930.1"/>
    </source>
</evidence>
<sequence length="362" mass="40430">MNSKTLAYGILRAVAIIVGILILLWFLYKIQSVLIYIAFAAVISLMGRPLVSFLKRKLKFNNTLAVVFTLFITIGLFFSIFMLFVPIVVEQGQLIGEIDVNRLGDDVDRFNQEVSDYFNVEKLSLLELIKKTDLMQFFDLKAIPDTINSFLSGFGAVLIGTFSVLFISFFLLKDSLLLENSLLVFAKKEDENKFMRAFTKIKDLLSRYFVGLLLQVSILFILYTVLLLIFGVHNAIAVALIAAILNLIPYVGPLFGAVLVLILAVTSNLGSDFSTIILPKLSYILIGYLIIQLIDNFLNQPLIFGTSVKSHPLEIFLAILIFGLLFGIGGLIVAVPFYTAIKVIAKESLSEYKIVKKLTKDL</sequence>
<evidence type="ECO:0000256" key="2">
    <source>
        <dbReference type="ARBA" id="ARBA00009773"/>
    </source>
</evidence>
<keyword evidence="10" id="KW-1185">Reference proteome</keyword>
<reference evidence="9 10" key="1">
    <citation type="submission" date="2016-01" db="EMBL/GenBank/DDBJ databases">
        <title>The draft genome sequence of Aquimarina sp. RZW4-3-2.</title>
        <authorList>
            <person name="Wang Y."/>
        </authorList>
    </citation>
    <scope>NUCLEOTIDE SEQUENCE [LARGE SCALE GENOMIC DNA]</scope>
    <source>
        <strain evidence="9 10">RZW4-3-2</strain>
    </source>
</reference>
<dbReference type="PANTHER" id="PTHR21716">
    <property type="entry name" value="TRANSMEMBRANE PROTEIN"/>
    <property type="match status" value="1"/>
</dbReference>
<dbReference type="Pfam" id="PF01594">
    <property type="entry name" value="AI-2E_transport"/>
    <property type="match status" value="1"/>
</dbReference>
<feature type="transmembrane region" description="Helical" evidence="8">
    <location>
        <begin position="33"/>
        <end position="51"/>
    </location>
</feature>
<evidence type="ECO:0000256" key="7">
    <source>
        <dbReference type="ARBA" id="ARBA00023136"/>
    </source>
</evidence>
<evidence type="ECO:0000256" key="6">
    <source>
        <dbReference type="ARBA" id="ARBA00022989"/>
    </source>
</evidence>
<dbReference type="OrthoDB" id="9793390at2"/>
<feature type="transmembrane region" description="Helical" evidence="8">
    <location>
        <begin position="7"/>
        <end position="27"/>
    </location>
</feature>
<protein>
    <submittedName>
        <fullName evidence="9">Permease</fullName>
    </submittedName>
</protein>
<comment type="similarity">
    <text evidence="2">Belongs to the autoinducer-2 exporter (AI-2E) (TC 2.A.86) family.</text>
</comment>
<evidence type="ECO:0000313" key="10">
    <source>
        <dbReference type="Proteomes" id="UP000076715"/>
    </source>
</evidence>
<accession>A0A163BZW0</accession>
<dbReference type="PANTHER" id="PTHR21716:SF53">
    <property type="entry name" value="PERMEASE PERM-RELATED"/>
    <property type="match status" value="1"/>
</dbReference>
<comment type="caution">
    <text evidence="9">The sequence shown here is derived from an EMBL/GenBank/DDBJ whole genome shotgun (WGS) entry which is preliminary data.</text>
</comment>
<keyword evidence="7 8" id="KW-0472">Membrane</keyword>
<keyword evidence="4" id="KW-1003">Cell membrane</keyword>
<dbReference type="GO" id="GO:0005886">
    <property type="term" value="C:plasma membrane"/>
    <property type="evidence" value="ECO:0007669"/>
    <property type="project" value="UniProtKB-SubCell"/>
</dbReference>
<dbReference type="EMBL" id="LQRT01000002">
    <property type="protein sequence ID" value="KZS41930.1"/>
    <property type="molecule type" value="Genomic_DNA"/>
</dbReference>
<dbReference type="AlphaFoldDB" id="A0A163BZW0"/>
<keyword evidence="5 8" id="KW-0812">Transmembrane</keyword>
<dbReference type="RefSeq" id="WP_066308761.1">
    <property type="nucleotide sequence ID" value="NZ_CANLSS010000032.1"/>
</dbReference>
<feature type="transmembrane region" description="Helical" evidence="8">
    <location>
        <begin position="277"/>
        <end position="295"/>
    </location>
</feature>
<evidence type="ECO:0000256" key="3">
    <source>
        <dbReference type="ARBA" id="ARBA00022448"/>
    </source>
</evidence>
<evidence type="ECO:0000256" key="1">
    <source>
        <dbReference type="ARBA" id="ARBA00004651"/>
    </source>
</evidence>
<feature type="transmembrane region" description="Helical" evidence="8">
    <location>
        <begin position="208"/>
        <end position="230"/>
    </location>
</feature>
<evidence type="ECO:0000256" key="5">
    <source>
        <dbReference type="ARBA" id="ARBA00022692"/>
    </source>
</evidence>
<evidence type="ECO:0000256" key="8">
    <source>
        <dbReference type="SAM" id="Phobius"/>
    </source>
</evidence>
<feature type="transmembrane region" description="Helical" evidence="8">
    <location>
        <begin position="236"/>
        <end position="265"/>
    </location>
</feature>
<keyword evidence="3" id="KW-0813">Transport</keyword>
<dbReference type="Proteomes" id="UP000076715">
    <property type="component" value="Unassembled WGS sequence"/>
</dbReference>
<feature type="transmembrane region" description="Helical" evidence="8">
    <location>
        <begin position="63"/>
        <end position="89"/>
    </location>
</feature>
<evidence type="ECO:0000256" key="4">
    <source>
        <dbReference type="ARBA" id="ARBA00022475"/>
    </source>
</evidence>